<organism evidence="7 8">
    <name type="scientific">Neobacillus niacini</name>
    <dbReference type="NCBI Taxonomy" id="86668"/>
    <lineage>
        <taxon>Bacteria</taxon>
        <taxon>Bacillati</taxon>
        <taxon>Bacillota</taxon>
        <taxon>Bacilli</taxon>
        <taxon>Bacillales</taxon>
        <taxon>Bacillaceae</taxon>
        <taxon>Neobacillus</taxon>
    </lineage>
</organism>
<dbReference type="Gene3D" id="3.40.1190.20">
    <property type="match status" value="1"/>
</dbReference>
<comment type="caution">
    <text evidence="7">The sequence shown here is derived from an EMBL/GenBank/DDBJ whole genome shotgun (WGS) entry which is preliminary data.</text>
</comment>
<dbReference type="PROSITE" id="PS00584">
    <property type="entry name" value="PFKB_KINASES_2"/>
    <property type="match status" value="1"/>
</dbReference>
<feature type="domain" description="Carbohydrate kinase PfkB" evidence="6">
    <location>
        <begin position="2"/>
        <end position="299"/>
    </location>
</feature>
<evidence type="ECO:0000313" key="8">
    <source>
        <dbReference type="Proteomes" id="UP000548423"/>
    </source>
</evidence>
<keyword evidence="4" id="KW-0418">Kinase</keyword>
<dbReference type="AlphaFoldDB" id="A0A852TCQ3"/>
<dbReference type="CDD" id="cd01166">
    <property type="entry name" value="KdgK"/>
    <property type="match status" value="1"/>
</dbReference>
<evidence type="ECO:0000256" key="2">
    <source>
        <dbReference type="ARBA" id="ARBA00022679"/>
    </source>
</evidence>
<comment type="similarity">
    <text evidence="1">Belongs to the carbohydrate kinase PfkB family.</text>
</comment>
<gene>
    <name evidence="7" type="ORF">F4694_002510</name>
</gene>
<dbReference type="Pfam" id="PF00294">
    <property type="entry name" value="PfkB"/>
    <property type="match status" value="1"/>
</dbReference>
<protein>
    <submittedName>
        <fullName evidence="7">2-dehydro-3-deoxygluconokinase</fullName>
        <ecNumber evidence="7">2.7.1.45</ecNumber>
    </submittedName>
</protein>
<dbReference type="InterPro" id="IPR002173">
    <property type="entry name" value="Carboh/pur_kinase_PfkB_CS"/>
</dbReference>
<evidence type="ECO:0000313" key="7">
    <source>
        <dbReference type="EMBL" id="NYE05735.1"/>
    </source>
</evidence>
<dbReference type="GO" id="GO:0005524">
    <property type="term" value="F:ATP binding"/>
    <property type="evidence" value="ECO:0007669"/>
    <property type="project" value="UniProtKB-KW"/>
</dbReference>
<dbReference type="PANTHER" id="PTHR43085:SF1">
    <property type="entry name" value="PSEUDOURIDINE KINASE-RELATED"/>
    <property type="match status" value="1"/>
</dbReference>
<name>A0A852TCQ3_9BACI</name>
<dbReference type="InterPro" id="IPR011611">
    <property type="entry name" value="PfkB_dom"/>
</dbReference>
<evidence type="ECO:0000259" key="6">
    <source>
        <dbReference type="Pfam" id="PF00294"/>
    </source>
</evidence>
<dbReference type="PANTHER" id="PTHR43085">
    <property type="entry name" value="HEXOKINASE FAMILY MEMBER"/>
    <property type="match status" value="1"/>
</dbReference>
<keyword evidence="5" id="KW-0067">ATP-binding</keyword>
<keyword evidence="3" id="KW-0547">Nucleotide-binding</keyword>
<dbReference type="EC" id="2.7.1.45" evidence="7"/>
<dbReference type="InterPro" id="IPR029056">
    <property type="entry name" value="Ribokinase-like"/>
</dbReference>
<reference evidence="8" key="1">
    <citation type="submission" date="2020-07" db="EMBL/GenBank/DDBJ databases">
        <authorList>
            <person name="Partida-Martinez L."/>
            <person name="Huntemann M."/>
            <person name="Clum A."/>
            <person name="Wang J."/>
            <person name="Palaniappan K."/>
            <person name="Ritter S."/>
            <person name="Chen I.-M."/>
            <person name="Stamatis D."/>
            <person name="Reddy T."/>
            <person name="O'Malley R."/>
            <person name="Daum C."/>
            <person name="Shapiro N."/>
            <person name="Ivanova N."/>
            <person name="Kyrpides N."/>
            <person name="Woyke T."/>
        </authorList>
    </citation>
    <scope>NUCLEOTIDE SEQUENCE [LARGE SCALE GENOMIC DNA]</scope>
    <source>
        <strain evidence="8">AT2.8</strain>
    </source>
</reference>
<evidence type="ECO:0000256" key="4">
    <source>
        <dbReference type="ARBA" id="ARBA00022777"/>
    </source>
</evidence>
<dbReference type="Proteomes" id="UP000548423">
    <property type="component" value="Unassembled WGS sequence"/>
</dbReference>
<evidence type="ECO:0000256" key="3">
    <source>
        <dbReference type="ARBA" id="ARBA00022741"/>
    </source>
</evidence>
<keyword evidence="2 7" id="KW-0808">Transferase</keyword>
<sequence length="315" mass="35168">MFDIVTIGESMVVFNPTEIGPMRHCQTFRMQMAGAESNVAIGLARLGHSVSWCSRVGDDEFGKYIVNTLRAENVDVSMVRFDSDNRTGLMFKEERKKGLSNVYYYRNESAASKLSEFDIQRAWIRKARILHLTGITPALSESCRSAIFQAIKLAKEEGIPISFDLNMRTKLWEKDIAVSVLTSIMKECHYFLPSYQEGVLLSGIDSVKEMAEYFYQHGPRVVVIKKGAEGSYLLDQDGGRWIPPFRVEQVMDSIGAGDAFAAGFLSGILNGSTNEEATRRGNLLGAYSVSVKGDWEGLPSEKELSQIFTVEDAIR</sequence>
<evidence type="ECO:0000256" key="1">
    <source>
        <dbReference type="ARBA" id="ARBA00010688"/>
    </source>
</evidence>
<dbReference type="GO" id="GO:0008673">
    <property type="term" value="F:2-dehydro-3-deoxygluconokinase activity"/>
    <property type="evidence" value="ECO:0007669"/>
    <property type="project" value="UniProtKB-EC"/>
</dbReference>
<reference evidence="8" key="2">
    <citation type="submission" date="2020-08" db="EMBL/GenBank/DDBJ databases">
        <title>The Agave Microbiome: Exploring the role of microbial communities in plant adaptations to desert environments.</title>
        <authorList>
            <person name="Partida-Martinez L.P."/>
        </authorList>
    </citation>
    <scope>NUCLEOTIDE SEQUENCE [LARGE SCALE GENOMIC DNA]</scope>
    <source>
        <strain evidence="8">AT2.8</strain>
    </source>
</reference>
<dbReference type="SUPFAM" id="SSF53613">
    <property type="entry name" value="Ribokinase-like"/>
    <property type="match status" value="1"/>
</dbReference>
<dbReference type="EMBL" id="JACCBX010000005">
    <property type="protein sequence ID" value="NYE05735.1"/>
    <property type="molecule type" value="Genomic_DNA"/>
</dbReference>
<dbReference type="InterPro" id="IPR050306">
    <property type="entry name" value="PfkB_Carbo_kinase"/>
</dbReference>
<proteinExistence type="inferred from homology"/>
<evidence type="ECO:0000256" key="5">
    <source>
        <dbReference type="ARBA" id="ARBA00022840"/>
    </source>
</evidence>
<accession>A0A852TCQ3</accession>